<dbReference type="RefSeq" id="WP_221763285.1">
    <property type="nucleotide sequence ID" value="NZ_AP024110.1"/>
</dbReference>
<reference evidence="1" key="1">
    <citation type="journal article" date="2021" name="Arch. Microbiol.">
        <title>Methyloradius palustris gen. nov., sp. nov., a methanol-oxidizing bacterium isolated from snow.</title>
        <authorList>
            <person name="Miyadera T."/>
            <person name="Kojima H."/>
            <person name="Fukui M."/>
        </authorList>
    </citation>
    <scope>NUCLEOTIDE SEQUENCE</scope>
    <source>
        <strain evidence="1">Zm11</strain>
    </source>
</reference>
<gene>
    <name evidence="1" type="ORF">ZMTM_14230</name>
</gene>
<evidence type="ECO:0000313" key="2">
    <source>
        <dbReference type="Proteomes" id="UP000826722"/>
    </source>
</evidence>
<dbReference type="Gene3D" id="3.30.70.100">
    <property type="match status" value="1"/>
</dbReference>
<protein>
    <recommendedName>
        <fullName evidence="3">Antibiotic biosynthesis monooxygenase</fullName>
    </recommendedName>
</protein>
<organism evidence="1 2">
    <name type="scientific">Methyloradius palustris</name>
    <dbReference type="NCBI Taxonomy" id="2778876"/>
    <lineage>
        <taxon>Bacteria</taxon>
        <taxon>Pseudomonadati</taxon>
        <taxon>Pseudomonadota</taxon>
        <taxon>Betaproteobacteria</taxon>
        <taxon>Nitrosomonadales</taxon>
        <taxon>Methylophilaceae</taxon>
        <taxon>Methyloradius</taxon>
    </lineage>
</organism>
<proteinExistence type="predicted"/>
<name>A0A8D5GEE9_9PROT</name>
<evidence type="ECO:0008006" key="3">
    <source>
        <dbReference type="Google" id="ProtNLM"/>
    </source>
</evidence>
<dbReference type="InterPro" id="IPR011008">
    <property type="entry name" value="Dimeric_a/b-barrel"/>
</dbReference>
<accession>A0A8D5GEE9</accession>
<sequence length="120" mass="13367">MSKVALYVRLEAKPEKAKELEQFLKSAVFLLKDEPETITWYALKFTETTFGIFDSFNHEDGRKAHLAGKVAEALFAKADELLAEKPVVIPVELLATKFGADAETSNSGAKKYNLRFVDGL</sequence>
<keyword evidence="2" id="KW-1185">Reference proteome</keyword>
<dbReference type="EMBL" id="AP024110">
    <property type="protein sequence ID" value="BCM25164.1"/>
    <property type="molecule type" value="Genomic_DNA"/>
</dbReference>
<dbReference type="KEGG" id="mpau:ZMTM_14230"/>
<dbReference type="SUPFAM" id="SSF54909">
    <property type="entry name" value="Dimeric alpha+beta barrel"/>
    <property type="match status" value="1"/>
</dbReference>
<dbReference type="Proteomes" id="UP000826722">
    <property type="component" value="Chromosome"/>
</dbReference>
<evidence type="ECO:0000313" key="1">
    <source>
        <dbReference type="EMBL" id="BCM25164.1"/>
    </source>
</evidence>
<dbReference type="AlphaFoldDB" id="A0A8D5GEE9"/>